<evidence type="ECO:0000313" key="6">
    <source>
        <dbReference type="EMBL" id="KAF0979485.1"/>
    </source>
</evidence>
<dbReference type="Pfam" id="PF16653">
    <property type="entry name" value="Sacchrp_dh_C"/>
    <property type="match status" value="1"/>
</dbReference>
<keyword evidence="1" id="KW-0521">NADP</keyword>
<dbReference type="VEuPathDB" id="AmoebaDB:FDP41_001463"/>
<dbReference type="GO" id="GO:0004753">
    <property type="term" value="F:saccharopine dehydrogenase activity"/>
    <property type="evidence" value="ECO:0007669"/>
    <property type="project" value="TreeGrafter"/>
</dbReference>
<sequence>MSTFQHRVLLLGSGFVAGTTLESLTRDGLNIFVTVASRTLAKAKEMCEQYAHEPSIRTAQVALDIENEQDKLSELVSQHDLAISLVPYSYHVLVAKACLQHQKNMVTTSYISPALRELDQQFKDLGLACMNEIGVDPGIDHMIATKIVHEEQDLKGGKIKSFYSWCGGLPHPDHIDNPMKYKFSWSPRGVLMALQNTAKWYEHGQLQQVEASKLLSSRRELKLDDKIPTFEGYPNRDSTPFKEHYNLKYADDVLRGTLRYKGNCEVVEFFIGAGLVDLTPRPEFKDKQWREIIQTLLSANSTEESELERALLKKLNLDANSEKAKTALHAFKFYDLFSDKVAPFKGNVLDTFSQTLLEMMEYKEGEKDMLFMYNKFVIETAEGKKRTIVAKLVDFGDERGFAMAKTVGYPCAIATKKILSGEISNKGVFGPYDYNMNQSIMKELEEVERIHVQYEVSEE</sequence>
<comment type="caution">
    <text evidence="6">The sequence shown here is derived from an EMBL/GenBank/DDBJ whole genome shotgun (WGS) entry which is preliminary data.</text>
</comment>
<dbReference type="VEuPathDB" id="AmoebaDB:NfTy_046270"/>
<feature type="signal peptide" evidence="3">
    <location>
        <begin position="1"/>
        <end position="18"/>
    </location>
</feature>
<gene>
    <name evidence="6" type="ORF">FDP41_001463</name>
</gene>
<dbReference type="InterPro" id="IPR032095">
    <property type="entry name" value="Sacchrp_dh-like_C"/>
</dbReference>
<keyword evidence="2" id="KW-0560">Oxidoreductase</keyword>
<dbReference type="OMA" id="WNYKFTW"/>
<dbReference type="Pfam" id="PF03435">
    <property type="entry name" value="Sacchrp_dh_NADP"/>
    <property type="match status" value="1"/>
</dbReference>
<dbReference type="Gene3D" id="3.40.50.720">
    <property type="entry name" value="NAD(P)-binding Rossmann-like Domain"/>
    <property type="match status" value="1"/>
</dbReference>
<dbReference type="PANTHER" id="PTHR11133:SF22">
    <property type="entry name" value="ALPHA-AMINOADIPIC SEMIALDEHYDE SYNTHASE, MITOCHONDRIAL"/>
    <property type="match status" value="1"/>
</dbReference>
<name>A0A6A5C1S0_NAEFO</name>
<dbReference type="InterPro" id="IPR051168">
    <property type="entry name" value="AASS"/>
</dbReference>
<evidence type="ECO:0008006" key="8">
    <source>
        <dbReference type="Google" id="ProtNLM"/>
    </source>
</evidence>
<dbReference type="RefSeq" id="XP_044564198.1">
    <property type="nucleotide sequence ID" value="XM_044704550.1"/>
</dbReference>
<dbReference type="VEuPathDB" id="AmoebaDB:NF0026560"/>
<dbReference type="GeneID" id="68108681"/>
<keyword evidence="3" id="KW-0732">Signal</keyword>
<feature type="chain" id="PRO_5025514461" description="Saccharopine dehydrogenase" evidence="3">
    <location>
        <begin position="19"/>
        <end position="459"/>
    </location>
</feature>
<dbReference type="FunFam" id="3.30.360.10:FF:000008">
    <property type="entry name" value="Alpha-aminoadipic semialdehyde synthase, mitochondrial"/>
    <property type="match status" value="1"/>
</dbReference>
<keyword evidence="7" id="KW-1185">Reference proteome</keyword>
<evidence type="ECO:0000256" key="1">
    <source>
        <dbReference type="ARBA" id="ARBA00022857"/>
    </source>
</evidence>
<organism evidence="6 7">
    <name type="scientific">Naegleria fowleri</name>
    <name type="common">Brain eating amoeba</name>
    <dbReference type="NCBI Taxonomy" id="5763"/>
    <lineage>
        <taxon>Eukaryota</taxon>
        <taxon>Discoba</taxon>
        <taxon>Heterolobosea</taxon>
        <taxon>Tetramitia</taxon>
        <taxon>Eutetramitia</taxon>
        <taxon>Vahlkampfiidae</taxon>
        <taxon>Naegleria</taxon>
    </lineage>
</organism>
<dbReference type="FunFam" id="3.40.50.720:FF:000072">
    <property type="entry name" value="Saccharopine dehydrogenase [NADP(+), L-glutamate-forming]"/>
    <property type="match status" value="1"/>
</dbReference>
<dbReference type="PANTHER" id="PTHR11133">
    <property type="entry name" value="SACCHAROPINE DEHYDROGENASE"/>
    <property type="match status" value="1"/>
</dbReference>
<dbReference type="SUPFAM" id="SSF55347">
    <property type="entry name" value="Glyceraldehyde-3-phosphate dehydrogenase-like, C-terminal domain"/>
    <property type="match status" value="1"/>
</dbReference>
<dbReference type="AlphaFoldDB" id="A0A6A5C1S0"/>
<proteinExistence type="predicted"/>
<dbReference type="Gene3D" id="3.30.360.10">
    <property type="entry name" value="Dihydrodipicolinate Reductase, domain 2"/>
    <property type="match status" value="1"/>
</dbReference>
<dbReference type="InterPro" id="IPR005097">
    <property type="entry name" value="Sacchrp_dh_NADP-bd"/>
</dbReference>
<feature type="domain" description="Saccharopine dehydrogenase NADP binding" evidence="4">
    <location>
        <begin position="8"/>
        <end position="130"/>
    </location>
</feature>
<dbReference type="SUPFAM" id="SSF51735">
    <property type="entry name" value="NAD(P)-binding Rossmann-fold domains"/>
    <property type="match status" value="1"/>
</dbReference>
<dbReference type="Gene3D" id="1.10.1870.10">
    <property type="entry name" value="Domain 3, Saccharopine reductase"/>
    <property type="match status" value="1"/>
</dbReference>
<dbReference type="OrthoDB" id="10059875at2759"/>
<dbReference type="GO" id="GO:0019878">
    <property type="term" value="P:lysine biosynthetic process via aminoadipic acid"/>
    <property type="evidence" value="ECO:0007669"/>
    <property type="project" value="TreeGrafter"/>
</dbReference>
<dbReference type="Proteomes" id="UP000444721">
    <property type="component" value="Unassembled WGS sequence"/>
</dbReference>
<evidence type="ECO:0000313" key="7">
    <source>
        <dbReference type="Proteomes" id="UP000444721"/>
    </source>
</evidence>
<protein>
    <recommendedName>
        <fullName evidence="8">Saccharopine dehydrogenase</fullName>
    </recommendedName>
</protein>
<dbReference type="InterPro" id="IPR036291">
    <property type="entry name" value="NAD(P)-bd_dom_sf"/>
</dbReference>
<accession>A0A6A5C1S0</accession>
<dbReference type="GO" id="GO:0005737">
    <property type="term" value="C:cytoplasm"/>
    <property type="evidence" value="ECO:0007669"/>
    <property type="project" value="TreeGrafter"/>
</dbReference>
<evidence type="ECO:0000259" key="4">
    <source>
        <dbReference type="Pfam" id="PF03435"/>
    </source>
</evidence>
<dbReference type="EMBL" id="VFQX01000026">
    <property type="protein sequence ID" value="KAF0979485.1"/>
    <property type="molecule type" value="Genomic_DNA"/>
</dbReference>
<evidence type="ECO:0000256" key="2">
    <source>
        <dbReference type="ARBA" id="ARBA00023002"/>
    </source>
</evidence>
<evidence type="ECO:0000256" key="3">
    <source>
        <dbReference type="SAM" id="SignalP"/>
    </source>
</evidence>
<reference evidence="6 7" key="1">
    <citation type="journal article" date="2019" name="Sci. Rep.">
        <title>Nanopore sequencing improves the draft genome of the human pathogenic amoeba Naegleria fowleri.</title>
        <authorList>
            <person name="Liechti N."/>
            <person name="Schurch N."/>
            <person name="Bruggmann R."/>
            <person name="Wittwer M."/>
        </authorList>
    </citation>
    <scope>NUCLEOTIDE SEQUENCE [LARGE SCALE GENOMIC DNA]</scope>
    <source>
        <strain evidence="6 7">ATCC 30894</strain>
    </source>
</reference>
<feature type="domain" description="Saccharopine dehydrogenase-like C-terminal" evidence="5">
    <location>
        <begin position="134"/>
        <end position="446"/>
    </location>
</feature>
<evidence type="ECO:0000259" key="5">
    <source>
        <dbReference type="Pfam" id="PF16653"/>
    </source>
</evidence>